<dbReference type="Proteomes" id="UP001151234">
    <property type="component" value="Unassembled WGS sequence"/>
</dbReference>
<sequence length="113" mass="12096">MNLVHVIGGRGGLMFTRAKIADAPAVSFYFEGELMSGREGDTIAAALLLADEPVLRNSFVSHSPRAPFCMIGNCFECAVEVDGIDGVQACLTPLREGMRINRSPTQPIKAKTA</sequence>
<dbReference type="RefSeq" id="WP_271292081.1">
    <property type="nucleotide sequence ID" value="NZ_JAPJZI010000001.1"/>
</dbReference>
<dbReference type="GO" id="GO:0051536">
    <property type="term" value="F:iron-sulfur cluster binding"/>
    <property type="evidence" value="ECO:0007669"/>
    <property type="project" value="InterPro"/>
</dbReference>
<protein>
    <submittedName>
        <fullName evidence="2">(2Fe-2S)-binding protein</fullName>
    </submittedName>
</protein>
<dbReference type="Gene3D" id="3.10.20.440">
    <property type="entry name" value="2Fe-2S iron-sulphur cluster binding domain, sarcosine oxidase, alpha subunit, N-terminal domain"/>
    <property type="match status" value="1"/>
</dbReference>
<dbReference type="InterPro" id="IPR042204">
    <property type="entry name" value="2Fe-2S-bd_N"/>
</dbReference>
<evidence type="ECO:0000313" key="3">
    <source>
        <dbReference type="Proteomes" id="UP001151234"/>
    </source>
</evidence>
<organism evidence="2 3">
    <name type="scientific">Hoeflea prorocentri</name>
    <dbReference type="NCBI Taxonomy" id="1922333"/>
    <lineage>
        <taxon>Bacteria</taxon>
        <taxon>Pseudomonadati</taxon>
        <taxon>Pseudomonadota</taxon>
        <taxon>Alphaproteobacteria</taxon>
        <taxon>Hyphomicrobiales</taxon>
        <taxon>Rhizobiaceae</taxon>
        <taxon>Hoeflea</taxon>
    </lineage>
</organism>
<dbReference type="InterPro" id="IPR036010">
    <property type="entry name" value="2Fe-2S_ferredoxin-like_sf"/>
</dbReference>
<dbReference type="Pfam" id="PF13510">
    <property type="entry name" value="Fer2_4"/>
    <property type="match status" value="1"/>
</dbReference>
<evidence type="ECO:0000313" key="2">
    <source>
        <dbReference type="EMBL" id="MDA5397166.1"/>
    </source>
</evidence>
<accession>A0A9X3ZG19</accession>
<dbReference type="SUPFAM" id="SSF54292">
    <property type="entry name" value="2Fe-2S ferredoxin-like"/>
    <property type="match status" value="1"/>
</dbReference>
<comment type="caution">
    <text evidence="2">The sequence shown here is derived from an EMBL/GenBank/DDBJ whole genome shotgun (WGS) entry which is preliminary data.</text>
</comment>
<evidence type="ECO:0000256" key="1">
    <source>
        <dbReference type="ARBA" id="ARBA00023002"/>
    </source>
</evidence>
<dbReference type="GO" id="GO:0016491">
    <property type="term" value="F:oxidoreductase activity"/>
    <property type="evidence" value="ECO:0007669"/>
    <property type="project" value="UniProtKB-KW"/>
</dbReference>
<name>A0A9X3ZG19_9HYPH</name>
<reference evidence="2" key="1">
    <citation type="submission" date="2022-11" db="EMBL/GenBank/DDBJ databases">
        <title>Draft genome sequence of Hoeflea poritis E7-10 and Hoeflea prorocentri PM5-8, separated from scleractinian coral Porites lutea and marine dinoflagellate.</title>
        <authorList>
            <person name="Zhang G."/>
            <person name="Wei Q."/>
            <person name="Cai L."/>
        </authorList>
    </citation>
    <scope>NUCLEOTIDE SEQUENCE</scope>
    <source>
        <strain evidence="2">PM5-8</strain>
    </source>
</reference>
<dbReference type="AlphaFoldDB" id="A0A9X3ZG19"/>
<keyword evidence="3" id="KW-1185">Reference proteome</keyword>
<gene>
    <name evidence="2" type="ORF">OQ273_01165</name>
</gene>
<keyword evidence="1" id="KW-0560">Oxidoreductase</keyword>
<dbReference type="EMBL" id="JAPJZI010000001">
    <property type="protein sequence ID" value="MDA5397166.1"/>
    <property type="molecule type" value="Genomic_DNA"/>
</dbReference>
<proteinExistence type="predicted"/>